<comment type="similarity">
    <text evidence="1">Belongs to the LytR/CpsA/Psr (LCP) family.</text>
</comment>
<name>A0A7S8ICW9_9CHLR</name>
<keyword evidence="3" id="KW-0812">Transmembrane</keyword>
<gene>
    <name evidence="5" type="ORF">G4Y79_13680</name>
</gene>
<protein>
    <submittedName>
        <fullName evidence="5">LCP family protein</fullName>
    </submittedName>
</protein>
<evidence type="ECO:0000256" key="3">
    <source>
        <dbReference type="SAM" id="Phobius"/>
    </source>
</evidence>
<dbReference type="PANTHER" id="PTHR33392:SF6">
    <property type="entry name" value="POLYISOPRENYL-TEICHOIC ACID--PEPTIDOGLYCAN TEICHOIC ACID TRANSFERASE TAGU"/>
    <property type="match status" value="1"/>
</dbReference>
<dbReference type="EMBL" id="CP062983">
    <property type="protein sequence ID" value="QPC80759.1"/>
    <property type="molecule type" value="Genomic_DNA"/>
</dbReference>
<evidence type="ECO:0000259" key="4">
    <source>
        <dbReference type="Pfam" id="PF03816"/>
    </source>
</evidence>
<feature type="region of interest" description="Disordered" evidence="2">
    <location>
        <begin position="48"/>
        <end position="69"/>
    </location>
</feature>
<evidence type="ECO:0000256" key="1">
    <source>
        <dbReference type="ARBA" id="ARBA00006068"/>
    </source>
</evidence>
<dbReference type="KEGG" id="pmet:G4Y79_13680"/>
<organism evidence="5 6">
    <name type="scientific">Phototrophicus methaneseepsis</name>
    <dbReference type="NCBI Taxonomy" id="2710758"/>
    <lineage>
        <taxon>Bacteria</taxon>
        <taxon>Bacillati</taxon>
        <taxon>Chloroflexota</taxon>
        <taxon>Candidatus Thermofontia</taxon>
        <taxon>Phototrophicales</taxon>
        <taxon>Phototrophicaceae</taxon>
        <taxon>Phototrophicus</taxon>
    </lineage>
</organism>
<dbReference type="Proteomes" id="UP000594468">
    <property type="component" value="Chromosome"/>
</dbReference>
<dbReference type="InterPro" id="IPR050922">
    <property type="entry name" value="LytR/CpsA/Psr_CW_biosynth"/>
</dbReference>
<dbReference type="RefSeq" id="WP_195168834.1">
    <property type="nucleotide sequence ID" value="NZ_CP062983.1"/>
</dbReference>
<accession>A0A7S8ICW9</accession>
<evidence type="ECO:0000256" key="2">
    <source>
        <dbReference type="SAM" id="MobiDB-lite"/>
    </source>
</evidence>
<dbReference type="Pfam" id="PF03816">
    <property type="entry name" value="LytR_cpsA_psr"/>
    <property type="match status" value="1"/>
</dbReference>
<keyword evidence="6" id="KW-1185">Reference proteome</keyword>
<dbReference type="PANTHER" id="PTHR33392">
    <property type="entry name" value="POLYISOPRENYL-TEICHOIC ACID--PEPTIDOGLYCAN TEICHOIC ACID TRANSFERASE TAGU"/>
    <property type="match status" value="1"/>
</dbReference>
<evidence type="ECO:0000313" key="5">
    <source>
        <dbReference type="EMBL" id="QPC80759.1"/>
    </source>
</evidence>
<feature type="domain" description="Cell envelope-related transcriptional attenuator" evidence="4">
    <location>
        <begin position="182"/>
        <end position="339"/>
    </location>
</feature>
<dbReference type="InterPro" id="IPR004474">
    <property type="entry name" value="LytR_CpsA_psr"/>
</dbReference>
<dbReference type="AlphaFoldDB" id="A0A7S8ICW9"/>
<feature type="region of interest" description="Disordered" evidence="2">
    <location>
        <begin position="1"/>
        <end position="36"/>
    </location>
</feature>
<keyword evidence="3" id="KW-0472">Membrane</keyword>
<reference evidence="5 6" key="1">
    <citation type="submission" date="2020-02" db="EMBL/GenBank/DDBJ databases">
        <authorList>
            <person name="Zheng R.K."/>
            <person name="Sun C.M."/>
        </authorList>
    </citation>
    <scope>NUCLEOTIDE SEQUENCE [LARGE SCALE GENOMIC DNA]</scope>
    <source>
        <strain evidence="6">rifampicinis</strain>
    </source>
</reference>
<evidence type="ECO:0000313" key="6">
    <source>
        <dbReference type="Proteomes" id="UP000594468"/>
    </source>
</evidence>
<proteinExistence type="inferred from homology"/>
<dbReference type="Gene3D" id="3.40.630.190">
    <property type="entry name" value="LCP protein"/>
    <property type="match status" value="1"/>
</dbReference>
<dbReference type="NCBIfam" id="TIGR00350">
    <property type="entry name" value="lytR_cpsA_psr"/>
    <property type="match status" value="1"/>
</dbReference>
<sequence>MTDFTQYQTGAHDDNTTVNPRVAGSDENVSIPAPSAQPIYSTSYYLGKNTNSDSAEQEPYSPQRARKRRSRNRNALSEWAWVIIAGALFSIVLIMSLSAFLLVRSSQQEMEVIPTADISAALPTPVLALSDYSNEVGLDVGETLLLPDGSSIILEPWDGQSRFTMVMVGLDRRPGETGLTYRTDTMMIVSLNPTTNSIGILSIPRDLYVDVPGYSSLLRINSPMIYGELQSPGYGPILMQQTVQRNFGIRVNEYVAIDFQAFIDVVDAIGGVDVTIDYTINDPQYPDMNYGYDPFYLPTGTHHLNGYDTLRFARTRHGDSDISRAERQQQAIFAIRDKIMRADMVPTLVLQAPAFWQAWEEHVYTGLTLEQIIQLGLYAKDIPAENIHTGVMDYYYLQPYTTAKGEAVLIPNRGRMSDLMVEVFGADYNQ</sequence>
<feature type="transmembrane region" description="Helical" evidence="3">
    <location>
        <begin position="79"/>
        <end position="103"/>
    </location>
</feature>
<keyword evidence="3" id="KW-1133">Transmembrane helix</keyword>